<dbReference type="InterPro" id="IPR010737">
    <property type="entry name" value="4-carb_acid_sugar_kinase_N"/>
</dbReference>
<dbReference type="GO" id="GO:0016301">
    <property type="term" value="F:kinase activity"/>
    <property type="evidence" value="ECO:0007669"/>
    <property type="project" value="UniProtKB-KW"/>
</dbReference>
<accession>A0A2S9J9K1</accession>
<dbReference type="AlphaFoldDB" id="A0A2S9J9K1"/>
<reference evidence="9 10" key="1">
    <citation type="submission" date="2018-02" db="EMBL/GenBank/DDBJ databases">
        <title>The draft genome of Sphingobacterium sp. 5JN-11.</title>
        <authorList>
            <person name="Liu L."/>
            <person name="Li L."/>
            <person name="Liang L."/>
            <person name="Zhang X."/>
            <person name="Wang T."/>
        </authorList>
    </citation>
    <scope>NUCLEOTIDE SEQUENCE [LARGE SCALE GENOMIC DNA]</scope>
    <source>
        <strain evidence="9 10">5JN-11</strain>
    </source>
</reference>
<dbReference type="Gene3D" id="3.40.980.20">
    <property type="entry name" value="Four-carbon acid sugar kinase, nucleotide binding domain"/>
    <property type="match status" value="1"/>
</dbReference>
<evidence type="ECO:0000259" key="7">
    <source>
        <dbReference type="Pfam" id="PF07005"/>
    </source>
</evidence>
<evidence type="ECO:0000256" key="5">
    <source>
        <dbReference type="ARBA" id="ARBA00022840"/>
    </source>
</evidence>
<evidence type="ECO:0000259" key="8">
    <source>
        <dbReference type="Pfam" id="PF17042"/>
    </source>
</evidence>
<dbReference type="Pfam" id="PF07005">
    <property type="entry name" value="SBD_N"/>
    <property type="match status" value="1"/>
</dbReference>
<organism evidence="9 10">
    <name type="scientific">Sphingobacterium haloxyli</name>
    <dbReference type="NCBI Taxonomy" id="2100533"/>
    <lineage>
        <taxon>Bacteria</taxon>
        <taxon>Pseudomonadati</taxon>
        <taxon>Bacteroidota</taxon>
        <taxon>Sphingobacteriia</taxon>
        <taxon>Sphingobacteriales</taxon>
        <taxon>Sphingobacteriaceae</taxon>
        <taxon>Sphingobacterium</taxon>
    </lineage>
</organism>
<evidence type="ECO:0000256" key="6">
    <source>
        <dbReference type="ARBA" id="ARBA00023277"/>
    </source>
</evidence>
<evidence type="ECO:0000313" key="9">
    <source>
        <dbReference type="EMBL" id="PRD49434.1"/>
    </source>
</evidence>
<feature type="domain" description="Four-carbon acid sugar kinase N-terminal" evidence="7">
    <location>
        <begin position="5"/>
        <end position="249"/>
    </location>
</feature>
<dbReference type="SUPFAM" id="SSF142764">
    <property type="entry name" value="YgbK-like"/>
    <property type="match status" value="1"/>
</dbReference>
<proteinExistence type="inferred from homology"/>
<dbReference type="InterPro" id="IPR037051">
    <property type="entry name" value="4-carb_acid_sugar_kinase_N_sf"/>
</dbReference>
<dbReference type="OrthoDB" id="9778478at2"/>
<gene>
    <name evidence="9" type="ORF">C5745_01120</name>
</gene>
<keyword evidence="5" id="KW-0067">ATP-binding</keyword>
<evidence type="ECO:0000313" key="10">
    <source>
        <dbReference type="Proteomes" id="UP000239711"/>
    </source>
</evidence>
<dbReference type="Gene3D" id="3.40.50.10840">
    <property type="entry name" value="Putative sugar-binding, N-terminal domain"/>
    <property type="match status" value="1"/>
</dbReference>
<dbReference type="EMBL" id="PVBQ01000001">
    <property type="protein sequence ID" value="PRD49434.1"/>
    <property type="molecule type" value="Genomic_DNA"/>
</dbReference>
<dbReference type="RefSeq" id="WP_105715101.1">
    <property type="nucleotide sequence ID" value="NZ_PVBQ01000001.1"/>
</dbReference>
<name>A0A2S9J9K1_9SPHI</name>
<sequence length="459" mass="50053">MAYKIAFYGDDFTGSTDALETLEEMGLRTVLFTEVPTPEQLAMFGDKQAIGVAGMTRTMATAEVETQLQQVFARFSEMDVRHFHYKVCSTFDSSPEVGSIGKAIDLGAAAFSSEVVPLVVGAPYLGRFCVFGNLFARMGTGKTGEVFRLDRHPSMSKHPVTPAEESDLRLHLARQTDQKSILVDVTQLEQSVDDIVDWIEENRDNAKAVVLFDVMTERHLEKIGAVLEGLSRNQQPLFSVGSSAVSKALCAEWRKNGVLTPRADWPAIKQAKPLLVLSGSGALVSGRQITHALEHGFADVAVDGEQLLSEAASIHMETIIKQVLHEMKQGRSVVVHTSIGPDDPRIARTRDILVQRGFSAQQINSYTAALYGKALAQVADHIAQSFTLERLVVAGGDTSSLFARHLGIDAVEMVSPIVPGAPLCRIHAKKEYIKGITINFKGGQVGNLDYFLQLERGTS</sequence>
<feature type="domain" description="Four-carbon acid sugar kinase nucleotide binding" evidence="8">
    <location>
        <begin position="275"/>
        <end position="451"/>
    </location>
</feature>
<keyword evidence="6" id="KW-0119">Carbohydrate metabolism</keyword>
<dbReference type="Proteomes" id="UP000239711">
    <property type="component" value="Unassembled WGS sequence"/>
</dbReference>
<dbReference type="Pfam" id="PF17042">
    <property type="entry name" value="NBD_C"/>
    <property type="match status" value="1"/>
</dbReference>
<evidence type="ECO:0000256" key="4">
    <source>
        <dbReference type="ARBA" id="ARBA00022777"/>
    </source>
</evidence>
<dbReference type="GO" id="GO:0005524">
    <property type="term" value="F:ATP binding"/>
    <property type="evidence" value="ECO:0007669"/>
    <property type="project" value="UniProtKB-KW"/>
</dbReference>
<evidence type="ECO:0000256" key="2">
    <source>
        <dbReference type="ARBA" id="ARBA00022679"/>
    </source>
</evidence>
<evidence type="ECO:0000256" key="1">
    <source>
        <dbReference type="ARBA" id="ARBA00005715"/>
    </source>
</evidence>
<comment type="caution">
    <text evidence="9">The sequence shown here is derived from an EMBL/GenBank/DDBJ whole genome shotgun (WGS) entry which is preliminary data.</text>
</comment>
<dbReference type="InterPro" id="IPR042213">
    <property type="entry name" value="NBD_C_sf"/>
</dbReference>
<dbReference type="InterPro" id="IPR031475">
    <property type="entry name" value="NBD_C"/>
</dbReference>
<keyword evidence="10" id="KW-1185">Reference proteome</keyword>
<evidence type="ECO:0000256" key="3">
    <source>
        <dbReference type="ARBA" id="ARBA00022741"/>
    </source>
</evidence>
<keyword evidence="3" id="KW-0547">Nucleotide-binding</keyword>
<keyword evidence="4 9" id="KW-0418">Kinase</keyword>
<comment type="similarity">
    <text evidence="1">Belongs to the four-carbon acid sugar kinase family.</text>
</comment>
<protein>
    <submittedName>
        <fullName evidence="9">Serine kinase</fullName>
    </submittedName>
</protein>
<keyword evidence="2" id="KW-0808">Transferase</keyword>